<evidence type="ECO:0000313" key="1">
    <source>
        <dbReference type="EMBL" id="BAF81956.1"/>
    </source>
</evidence>
<dbReference type="EMBL" id="AB246167">
    <property type="protein sequence ID" value="BAF81956.1"/>
    <property type="molecule type" value="Genomic_RNA"/>
</dbReference>
<sequence length="92" mass="9889">MASKDATPSADGATGAGQLVPEVNTGCPYTHCPCGWLLYSTCHCRPGYFDCSLDNQYFCASPPGCIHNIPKYYPRCCAFCLQLGPHLNPSSP</sequence>
<protein>
    <submittedName>
        <fullName evidence="1">Capsid protein</fullName>
    </submittedName>
</protein>
<name>A8IXJ4_NORV</name>
<feature type="non-terminal residue" evidence="1">
    <location>
        <position position="1"/>
    </location>
</feature>
<feature type="non-terminal residue" evidence="1">
    <location>
        <position position="92"/>
    </location>
</feature>
<reference evidence="1" key="1">
    <citation type="journal article" date="2007" name="Microbiol. Immunol.">
        <title>Detection and phylogenetic analysis of norovirus in Corbicula fluminea in a freshwater river in Japan.</title>
        <authorList>
            <person name="Saitoh M."/>
            <person name="Kimura H."/>
            <person name="Kozawa K."/>
            <person name="Nishio O."/>
            <person name="Shoji A."/>
        </authorList>
    </citation>
    <scope>NUCLEOTIDE SEQUENCE</scope>
    <source>
        <strain evidence="1">Hu/Gunma/4/GI/JP</strain>
    </source>
</reference>
<organism evidence="1">
    <name type="scientific">Norovirus Hu/Gunma/4/GI/JP</name>
    <dbReference type="NCBI Taxonomy" id="365005"/>
    <lineage>
        <taxon>Viruses</taxon>
        <taxon>Riboviria</taxon>
        <taxon>Orthornavirae</taxon>
        <taxon>Pisuviricota</taxon>
        <taxon>Pisoniviricetes</taxon>
        <taxon>Picornavirales</taxon>
        <taxon>Caliciviridae</taxon>
        <taxon>Norovirus</taxon>
        <taxon>Norovirus norwalkense</taxon>
        <taxon>Norwalk virus</taxon>
    </lineage>
</organism>
<accession>A8IXJ4</accession>
<proteinExistence type="predicted"/>